<evidence type="ECO:0000256" key="1">
    <source>
        <dbReference type="SAM" id="MobiDB-lite"/>
    </source>
</evidence>
<comment type="caution">
    <text evidence="2">The sequence shown here is derived from an EMBL/GenBank/DDBJ whole genome shotgun (WGS) entry which is preliminary data.</text>
</comment>
<protein>
    <submittedName>
        <fullName evidence="2">Uncharacterized protein</fullName>
    </submittedName>
</protein>
<feature type="compositionally biased region" description="Basic and acidic residues" evidence="1">
    <location>
        <begin position="26"/>
        <end position="35"/>
    </location>
</feature>
<evidence type="ECO:0000313" key="3">
    <source>
        <dbReference type="Proteomes" id="UP001141552"/>
    </source>
</evidence>
<dbReference type="EMBL" id="JAKUCV010001564">
    <property type="protein sequence ID" value="KAJ4845831.1"/>
    <property type="molecule type" value="Genomic_DNA"/>
</dbReference>
<feature type="region of interest" description="Disordered" evidence="1">
    <location>
        <begin position="24"/>
        <end position="44"/>
    </location>
</feature>
<reference evidence="2" key="1">
    <citation type="submission" date="2022-02" db="EMBL/GenBank/DDBJ databases">
        <authorList>
            <person name="Henning P.M."/>
            <person name="McCubbin A.G."/>
            <person name="Shore J.S."/>
        </authorList>
    </citation>
    <scope>NUCLEOTIDE SEQUENCE</scope>
    <source>
        <strain evidence="2">F60SS</strain>
        <tissue evidence="2">Leaves</tissue>
    </source>
</reference>
<sequence length="59" mass="6777">MRASMDYMGIKIVGNYTMQLGTVKARKQENDEKSQSRKTVKKEKRSVWLALGERVKEGS</sequence>
<organism evidence="2 3">
    <name type="scientific">Turnera subulata</name>
    <dbReference type="NCBI Taxonomy" id="218843"/>
    <lineage>
        <taxon>Eukaryota</taxon>
        <taxon>Viridiplantae</taxon>
        <taxon>Streptophyta</taxon>
        <taxon>Embryophyta</taxon>
        <taxon>Tracheophyta</taxon>
        <taxon>Spermatophyta</taxon>
        <taxon>Magnoliopsida</taxon>
        <taxon>eudicotyledons</taxon>
        <taxon>Gunneridae</taxon>
        <taxon>Pentapetalae</taxon>
        <taxon>rosids</taxon>
        <taxon>fabids</taxon>
        <taxon>Malpighiales</taxon>
        <taxon>Passifloraceae</taxon>
        <taxon>Turnera</taxon>
    </lineage>
</organism>
<evidence type="ECO:0000313" key="2">
    <source>
        <dbReference type="EMBL" id="KAJ4845831.1"/>
    </source>
</evidence>
<keyword evidence="3" id="KW-1185">Reference proteome</keyword>
<proteinExistence type="predicted"/>
<dbReference type="Proteomes" id="UP001141552">
    <property type="component" value="Unassembled WGS sequence"/>
</dbReference>
<reference evidence="2" key="2">
    <citation type="journal article" date="2023" name="Plants (Basel)">
        <title>Annotation of the Turnera subulata (Passifloraceae) Draft Genome Reveals the S-Locus Evolved after the Divergence of Turneroideae from Passifloroideae in a Stepwise Manner.</title>
        <authorList>
            <person name="Henning P.M."/>
            <person name="Roalson E.H."/>
            <person name="Mir W."/>
            <person name="McCubbin A.G."/>
            <person name="Shore J.S."/>
        </authorList>
    </citation>
    <scope>NUCLEOTIDE SEQUENCE</scope>
    <source>
        <strain evidence="2">F60SS</strain>
    </source>
</reference>
<accession>A0A9Q0G9Z4</accession>
<dbReference type="AlphaFoldDB" id="A0A9Q0G9Z4"/>
<name>A0A9Q0G9Z4_9ROSI</name>
<gene>
    <name evidence="2" type="ORF">Tsubulata_015047</name>
</gene>